<dbReference type="STRING" id="261654.GA0070611_4331"/>
<feature type="region of interest" description="Disordered" evidence="1">
    <location>
        <begin position="48"/>
        <end position="75"/>
    </location>
</feature>
<dbReference type="EMBL" id="LT594323">
    <property type="protein sequence ID" value="SBT49232.1"/>
    <property type="molecule type" value="Genomic_DNA"/>
</dbReference>
<accession>A0A1A8ZZ69</accession>
<keyword evidence="4" id="KW-1185">Reference proteome</keyword>
<dbReference type="PATRIC" id="fig|261654.4.peg.4399"/>
<evidence type="ECO:0000256" key="1">
    <source>
        <dbReference type="SAM" id="MobiDB-lite"/>
    </source>
</evidence>
<keyword evidence="2" id="KW-0812">Transmembrane</keyword>
<reference evidence="4" key="1">
    <citation type="submission" date="2016-06" db="EMBL/GenBank/DDBJ databases">
        <authorList>
            <person name="Varghese N."/>
            <person name="Submissions Spin"/>
        </authorList>
    </citation>
    <scope>NUCLEOTIDE SEQUENCE [LARGE SCALE GENOMIC DNA]</scope>
    <source>
        <strain evidence="4">DSM 44815</strain>
    </source>
</reference>
<name>A0A1A8ZZ69_9ACTN</name>
<sequence length="75" mass="7457">MARTPERASPVPGVLAAVVVLVLAGTVGAVASGCLLILLPVRTVGPVGSATARDDRRPTGQACPAVPDPTNCARV</sequence>
<gene>
    <name evidence="3" type="ORF">GA0070611_4331</name>
</gene>
<evidence type="ECO:0000313" key="4">
    <source>
        <dbReference type="Proteomes" id="UP000199385"/>
    </source>
</evidence>
<feature type="transmembrane region" description="Helical" evidence="2">
    <location>
        <begin position="14"/>
        <end position="39"/>
    </location>
</feature>
<keyword evidence="2" id="KW-1133">Transmembrane helix</keyword>
<evidence type="ECO:0000256" key="2">
    <source>
        <dbReference type="SAM" id="Phobius"/>
    </source>
</evidence>
<dbReference type="Proteomes" id="UP000199385">
    <property type="component" value="Chromosome I"/>
</dbReference>
<keyword evidence="2" id="KW-0472">Membrane</keyword>
<dbReference type="AlphaFoldDB" id="A0A1A8ZZ69"/>
<proteinExistence type="predicted"/>
<protein>
    <submittedName>
        <fullName evidence="3">Uncharacterized protein</fullName>
    </submittedName>
</protein>
<evidence type="ECO:0000313" key="3">
    <source>
        <dbReference type="EMBL" id="SBT49232.1"/>
    </source>
</evidence>
<dbReference type="PROSITE" id="PS51257">
    <property type="entry name" value="PROKAR_LIPOPROTEIN"/>
    <property type="match status" value="1"/>
</dbReference>
<organism evidence="3 4">
    <name type="scientific">Micromonospora auratinigra</name>
    <dbReference type="NCBI Taxonomy" id="261654"/>
    <lineage>
        <taxon>Bacteria</taxon>
        <taxon>Bacillati</taxon>
        <taxon>Actinomycetota</taxon>
        <taxon>Actinomycetes</taxon>
        <taxon>Micromonosporales</taxon>
        <taxon>Micromonosporaceae</taxon>
        <taxon>Micromonospora</taxon>
    </lineage>
</organism>